<organism evidence="2 3">
    <name type="scientific">Mucilaginibacter mallensis</name>
    <dbReference type="NCBI Taxonomy" id="652787"/>
    <lineage>
        <taxon>Bacteria</taxon>
        <taxon>Pseudomonadati</taxon>
        <taxon>Bacteroidota</taxon>
        <taxon>Sphingobacteriia</taxon>
        <taxon>Sphingobacteriales</taxon>
        <taxon>Sphingobacteriaceae</taxon>
        <taxon>Mucilaginibacter</taxon>
    </lineage>
</organism>
<dbReference type="AlphaFoldDB" id="A0A1H2A6V2"/>
<dbReference type="OrthoDB" id="123418at2"/>
<dbReference type="Proteomes" id="UP000199679">
    <property type="component" value="Chromosome I"/>
</dbReference>
<sequence>MQPQKAHIPKIVIKSIGGGLLLMALFTMAWAGIASGGLPGAGHWAILVVFGIISISFIIYGIKMFTLSKYFSTPANEKDRAEAKRLSIWYGVIFGAEGIVIPIVAGALVYFHKTNFIVPAIAMIVGLHFYPMARIFKRTIDYYLATWTCVVALSAIIAIMDDIAAEATVLAFLGVGVALATSCYGFYMIYVGKDMTAGV</sequence>
<dbReference type="RefSeq" id="WP_157682190.1">
    <property type="nucleotide sequence ID" value="NZ_LT629740.1"/>
</dbReference>
<evidence type="ECO:0000313" key="2">
    <source>
        <dbReference type="EMBL" id="SDT41721.1"/>
    </source>
</evidence>
<feature type="transmembrane region" description="Helical" evidence="1">
    <location>
        <begin position="116"/>
        <end position="133"/>
    </location>
</feature>
<name>A0A1H2A6V2_MUCMA</name>
<gene>
    <name evidence="2" type="ORF">SAMN05216490_3405</name>
</gene>
<protein>
    <submittedName>
        <fullName evidence="2">Uncharacterized protein</fullName>
    </submittedName>
</protein>
<feature type="transmembrane region" description="Helical" evidence="1">
    <location>
        <begin position="45"/>
        <end position="67"/>
    </location>
</feature>
<accession>A0A1H2A6V2</accession>
<dbReference type="EMBL" id="LT629740">
    <property type="protein sequence ID" value="SDT41721.1"/>
    <property type="molecule type" value="Genomic_DNA"/>
</dbReference>
<evidence type="ECO:0000256" key="1">
    <source>
        <dbReference type="SAM" id="Phobius"/>
    </source>
</evidence>
<feature type="transmembrane region" description="Helical" evidence="1">
    <location>
        <begin position="171"/>
        <end position="190"/>
    </location>
</feature>
<proteinExistence type="predicted"/>
<keyword evidence="3" id="KW-1185">Reference proteome</keyword>
<feature type="transmembrane region" description="Helical" evidence="1">
    <location>
        <begin position="140"/>
        <end position="159"/>
    </location>
</feature>
<evidence type="ECO:0000313" key="3">
    <source>
        <dbReference type="Proteomes" id="UP000199679"/>
    </source>
</evidence>
<reference evidence="2 3" key="1">
    <citation type="submission" date="2016-10" db="EMBL/GenBank/DDBJ databases">
        <authorList>
            <person name="de Groot N.N."/>
        </authorList>
    </citation>
    <scope>NUCLEOTIDE SEQUENCE [LARGE SCALE GENOMIC DNA]</scope>
    <source>
        <strain evidence="2 3">MP1X4</strain>
    </source>
</reference>
<keyword evidence="1" id="KW-0812">Transmembrane</keyword>
<keyword evidence="1" id="KW-1133">Transmembrane helix</keyword>
<feature type="transmembrane region" description="Helical" evidence="1">
    <location>
        <begin position="88"/>
        <end position="110"/>
    </location>
</feature>
<feature type="transmembrane region" description="Helical" evidence="1">
    <location>
        <begin position="12"/>
        <end position="33"/>
    </location>
</feature>
<keyword evidence="1" id="KW-0472">Membrane</keyword>